<comment type="caution">
    <text evidence="3">The sequence shown here is derived from an EMBL/GenBank/DDBJ whole genome shotgun (WGS) entry which is preliminary data.</text>
</comment>
<organism evidence="3 4">
    <name type="scientific">Paramarasmius palmivorus</name>
    <dbReference type="NCBI Taxonomy" id="297713"/>
    <lineage>
        <taxon>Eukaryota</taxon>
        <taxon>Fungi</taxon>
        <taxon>Dikarya</taxon>
        <taxon>Basidiomycota</taxon>
        <taxon>Agaricomycotina</taxon>
        <taxon>Agaricomycetes</taxon>
        <taxon>Agaricomycetidae</taxon>
        <taxon>Agaricales</taxon>
        <taxon>Marasmiineae</taxon>
        <taxon>Marasmiaceae</taxon>
        <taxon>Paramarasmius</taxon>
    </lineage>
</organism>
<evidence type="ECO:0000256" key="1">
    <source>
        <dbReference type="SAM" id="Coils"/>
    </source>
</evidence>
<name>A0AAW0D7H0_9AGAR</name>
<evidence type="ECO:0000313" key="4">
    <source>
        <dbReference type="Proteomes" id="UP001383192"/>
    </source>
</evidence>
<feature type="compositionally biased region" description="Basic and acidic residues" evidence="2">
    <location>
        <begin position="481"/>
        <end position="493"/>
    </location>
</feature>
<dbReference type="EMBL" id="JAYKXP010000019">
    <property type="protein sequence ID" value="KAK7047692.1"/>
    <property type="molecule type" value="Genomic_DNA"/>
</dbReference>
<evidence type="ECO:0000256" key="2">
    <source>
        <dbReference type="SAM" id="MobiDB-lite"/>
    </source>
</evidence>
<gene>
    <name evidence="3" type="ORF">VNI00_006460</name>
</gene>
<reference evidence="3 4" key="1">
    <citation type="submission" date="2024-01" db="EMBL/GenBank/DDBJ databases">
        <title>A draft genome for a cacao thread blight-causing isolate of Paramarasmius palmivorus.</title>
        <authorList>
            <person name="Baruah I.K."/>
            <person name="Bukari Y."/>
            <person name="Amoako-Attah I."/>
            <person name="Meinhardt L.W."/>
            <person name="Bailey B.A."/>
            <person name="Cohen S.P."/>
        </authorList>
    </citation>
    <scope>NUCLEOTIDE SEQUENCE [LARGE SCALE GENOMIC DNA]</scope>
    <source>
        <strain evidence="3 4">GH-12</strain>
    </source>
</reference>
<sequence length="920" mass="101164">MRTVQQSPQNLVFVRITYLPLRQPVSSIMSNDTVQQPFLDTRRQELQQAQERLDSLLASKATLGRELATARGMYTKSQSTLKAAKALPARRGRTKKQTTEAAIEQELEKRSNEYDAVARSKQLRDIRDAKEKEWQKVVDELEEARKVVEGLMSGMKEGPATAVGEGGKDEVQGPDEGNTIASSPLSSPSASVLSLPDGGLRQPCPTSEIGQAQGPHLPDGPSKVPLSPTSQSEAPSPPGTPISEVAKVITDTSSTHDRTASATSPGRELAEEKSPDTQAVGAGMEVVDTAMQQATTLSPMNVDEAVVTPQVDDAGGSQTQDRQVLNGDHSMEKDSTPRSEISEVVEAVPQGVEKIATPAKTAISAVQGVESLKDALTHTKLGEFLLPILGELQANDSGMDTRSISRRFDEKKEANLLQWIVEHLQEDQGAGSSHLSPRLFTFTASPHPKSDEMDVDVPNVPNVEPGTGQDMDCAHPGEVSSTDKGKERARDEPAEPTLNAPVDGKERAAEEPVEPTLNVPRSVETLPSQRAKQKSKAHVGPASKVPQRQGSNSAISADDYALSVCDLLDDRLRIDSVTDSPFYNASKEEEIRAWVKESLEDPENMTDPPKGTRSYLMQDARFVPEAAFVSKEIALKILCSENDAFKCLCHVRGDKETRNWDTDTEFHGVPWEPLPTQVKNRLSAHMNPRGPHRDRLSLQEARQAADVVDRINVENGKRAKWGQLLELNLGVPSSTLAAYSGGPWPQFNEWGRDVETMDCGCRTVSGLKQIILWKMGRLGSVTHPGLVMGGDSKFLAARDREFYLEDMSRLGKIELEDLFTHELGLDPSNPYSKRYRRKSPHERLFNQAYRVFQDIHVLAAKGYAIPEQHRALAEFLGLGIDVDAKAQEEEEEEPDNLLDERQQAIMDAIVQRNKQKLVTR</sequence>
<keyword evidence="1" id="KW-0175">Coiled coil</keyword>
<dbReference type="AlphaFoldDB" id="A0AAW0D7H0"/>
<protein>
    <submittedName>
        <fullName evidence="3">Uncharacterized protein</fullName>
    </submittedName>
</protein>
<feature type="compositionally biased region" description="Basic and acidic residues" evidence="2">
    <location>
        <begin position="329"/>
        <end position="338"/>
    </location>
</feature>
<feature type="region of interest" description="Disordered" evidence="2">
    <location>
        <begin position="152"/>
        <end position="279"/>
    </location>
</feature>
<accession>A0AAW0D7H0</accession>
<feature type="compositionally biased region" description="Low complexity" evidence="2">
    <location>
        <begin position="181"/>
        <end position="196"/>
    </location>
</feature>
<feature type="region of interest" description="Disordered" evidence="2">
    <location>
        <begin position="429"/>
        <end position="553"/>
    </location>
</feature>
<feature type="coiled-coil region" evidence="1">
    <location>
        <begin position="39"/>
        <end position="66"/>
    </location>
</feature>
<feature type="region of interest" description="Disordered" evidence="2">
    <location>
        <begin position="309"/>
        <end position="338"/>
    </location>
</feature>
<proteinExistence type="predicted"/>
<keyword evidence="4" id="KW-1185">Reference proteome</keyword>
<dbReference type="Proteomes" id="UP001383192">
    <property type="component" value="Unassembled WGS sequence"/>
</dbReference>
<evidence type="ECO:0000313" key="3">
    <source>
        <dbReference type="EMBL" id="KAK7047692.1"/>
    </source>
</evidence>